<evidence type="ECO:0000313" key="6">
    <source>
        <dbReference type="Proteomes" id="UP000683000"/>
    </source>
</evidence>
<keyword evidence="6" id="KW-1185">Reference proteome</keyword>
<dbReference type="GO" id="GO:0006412">
    <property type="term" value="P:translation"/>
    <property type="evidence" value="ECO:0007669"/>
    <property type="project" value="InterPro"/>
</dbReference>
<dbReference type="InterPro" id="IPR001971">
    <property type="entry name" value="Ribosomal_uS11"/>
</dbReference>
<keyword evidence="2 5" id="KW-0689">Ribosomal protein</keyword>
<dbReference type="Gene3D" id="3.30.420.80">
    <property type="entry name" value="Ribosomal protein S11"/>
    <property type="match status" value="1"/>
</dbReference>
<name>A0A8I2YTA9_9AGAM</name>
<feature type="compositionally biased region" description="Pro residues" evidence="4">
    <location>
        <begin position="35"/>
        <end position="51"/>
    </location>
</feature>
<dbReference type="EMBL" id="JAGFBS010000006">
    <property type="protein sequence ID" value="KAG6378909.1"/>
    <property type="molecule type" value="Genomic_DNA"/>
</dbReference>
<evidence type="ECO:0000256" key="4">
    <source>
        <dbReference type="SAM" id="MobiDB-lite"/>
    </source>
</evidence>
<sequence>MVLRWTSPLRTARQALHKASRPNGTPCRALSLSPDTPPTRTTPPHLEFPPTGPIPYDAVPNPLTRSKASALISKTVAPLPKHHFHAISSRNNTKIYLCGPDGKLLPQGWWSGGSCGFKGANRKSHEAGYQCAVHAFRRLEEVIKEKGRISLALHFVGFGKGRFAVEGVFLTSEGDRIRPLVVEVEDRTKIKIGGTRSKKKRRV</sequence>
<evidence type="ECO:0000256" key="2">
    <source>
        <dbReference type="ARBA" id="ARBA00022980"/>
    </source>
</evidence>
<evidence type="ECO:0000256" key="1">
    <source>
        <dbReference type="ARBA" id="ARBA00006194"/>
    </source>
</evidence>
<dbReference type="Proteomes" id="UP000683000">
    <property type="component" value="Unassembled WGS sequence"/>
</dbReference>
<dbReference type="GO" id="GO:0005840">
    <property type="term" value="C:ribosome"/>
    <property type="evidence" value="ECO:0007669"/>
    <property type="project" value="UniProtKB-KW"/>
</dbReference>
<dbReference type="GO" id="GO:1990904">
    <property type="term" value="C:ribonucleoprotein complex"/>
    <property type="evidence" value="ECO:0007669"/>
    <property type="project" value="UniProtKB-KW"/>
</dbReference>
<evidence type="ECO:0000256" key="3">
    <source>
        <dbReference type="ARBA" id="ARBA00023274"/>
    </source>
</evidence>
<dbReference type="HAMAP" id="MF_01310">
    <property type="entry name" value="Ribosomal_uS11"/>
    <property type="match status" value="1"/>
</dbReference>
<dbReference type="OrthoDB" id="1654884at2759"/>
<dbReference type="InterPro" id="IPR036967">
    <property type="entry name" value="Ribosomal_uS11_sf"/>
</dbReference>
<accession>A0A8I2YTA9</accession>
<feature type="region of interest" description="Disordered" evidence="4">
    <location>
        <begin position="15"/>
        <end position="51"/>
    </location>
</feature>
<dbReference type="GO" id="GO:0003735">
    <property type="term" value="F:structural constituent of ribosome"/>
    <property type="evidence" value="ECO:0007669"/>
    <property type="project" value="InterPro"/>
</dbReference>
<dbReference type="AlphaFoldDB" id="A0A8I2YTA9"/>
<comment type="caution">
    <text evidence="5">The sequence shown here is derived from an EMBL/GenBank/DDBJ whole genome shotgun (WGS) entry which is preliminary data.</text>
</comment>
<reference evidence="5" key="1">
    <citation type="submission" date="2021-03" db="EMBL/GenBank/DDBJ databases">
        <title>Evolutionary innovations through gain and loss of genes in the ectomycorrhizal Boletales.</title>
        <authorList>
            <person name="Wu G."/>
            <person name="Miyauchi S."/>
            <person name="Morin E."/>
            <person name="Yang Z.-L."/>
            <person name="Xu J."/>
            <person name="Martin F.M."/>
        </authorList>
    </citation>
    <scope>NUCLEOTIDE SEQUENCE</scope>
    <source>
        <strain evidence="5">BR01</strain>
    </source>
</reference>
<evidence type="ECO:0000313" key="5">
    <source>
        <dbReference type="EMBL" id="KAG6378909.1"/>
    </source>
</evidence>
<gene>
    <name evidence="5" type="ORF">JVT61DRAFT_13193</name>
</gene>
<organism evidence="5 6">
    <name type="scientific">Boletus reticuloceps</name>
    <dbReference type="NCBI Taxonomy" id="495285"/>
    <lineage>
        <taxon>Eukaryota</taxon>
        <taxon>Fungi</taxon>
        <taxon>Dikarya</taxon>
        <taxon>Basidiomycota</taxon>
        <taxon>Agaricomycotina</taxon>
        <taxon>Agaricomycetes</taxon>
        <taxon>Agaricomycetidae</taxon>
        <taxon>Boletales</taxon>
        <taxon>Boletineae</taxon>
        <taxon>Boletaceae</taxon>
        <taxon>Boletoideae</taxon>
        <taxon>Boletus</taxon>
    </lineage>
</organism>
<keyword evidence="3" id="KW-0687">Ribonucleoprotein</keyword>
<dbReference type="SUPFAM" id="SSF53137">
    <property type="entry name" value="Translational machinery components"/>
    <property type="match status" value="1"/>
</dbReference>
<comment type="similarity">
    <text evidence="1">Belongs to the universal ribosomal protein uS11 family.</text>
</comment>
<proteinExistence type="inferred from homology"/>
<protein>
    <submittedName>
        <fullName evidence="5">Mitochondrial ribosomal protein subunit S18</fullName>
    </submittedName>
</protein>